<dbReference type="InterPro" id="IPR026983">
    <property type="entry name" value="DHC"/>
</dbReference>
<dbReference type="Pfam" id="PF18199">
    <property type="entry name" value="Dynein_C"/>
    <property type="match status" value="1"/>
</dbReference>
<dbReference type="EMBL" id="GEZM01041479">
    <property type="protein sequence ID" value="JAV80323.1"/>
    <property type="molecule type" value="Transcribed_RNA"/>
</dbReference>
<proteinExistence type="predicted"/>
<evidence type="ECO:0008006" key="4">
    <source>
        <dbReference type="Google" id="ProtNLM"/>
    </source>
</evidence>
<dbReference type="PANTHER" id="PTHR22878">
    <property type="entry name" value="DYNEIN HEAVY CHAIN 6, AXONEMAL-LIKE-RELATED"/>
    <property type="match status" value="1"/>
</dbReference>
<dbReference type="GO" id="GO:0045505">
    <property type="term" value="F:dynein intermediate chain binding"/>
    <property type="evidence" value="ECO:0007669"/>
    <property type="project" value="InterPro"/>
</dbReference>
<feature type="domain" description="Dynein heavy chain C-terminal" evidence="2">
    <location>
        <begin position="135"/>
        <end position="257"/>
    </location>
</feature>
<evidence type="ECO:0000259" key="2">
    <source>
        <dbReference type="Pfam" id="PF18199"/>
    </source>
</evidence>
<dbReference type="GO" id="GO:0051959">
    <property type="term" value="F:dynein light intermediate chain binding"/>
    <property type="evidence" value="ECO:0007669"/>
    <property type="project" value="InterPro"/>
</dbReference>
<dbReference type="Pfam" id="PF18198">
    <property type="entry name" value="AAA_lid_11"/>
    <property type="match status" value="1"/>
</dbReference>
<dbReference type="InterPro" id="IPR041228">
    <property type="entry name" value="Dynein_C"/>
</dbReference>
<reference evidence="3" key="1">
    <citation type="journal article" date="2016" name="Sci. Rep.">
        <title>Molecular characterization of firefly nuptial gifts: a multi-omics approach sheds light on postcopulatory sexual selection.</title>
        <authorList>
            <person name="Al-Wathiqui N."/>
            <person name="Fallon T.R."/>
            <person name="South A."/>
            <person name="Weng J.K."/>
            <person name="Lewis S.M."/>
        </authorList>
    </citation>
    <scope>NUCLEOTIDE SEQUENCE</scope>
</reference>
<dbReference type="GO" id="GO:0030286">
    <property type="term" value="C:dynein complex"/>
    <property type="evidence" value="ECO:0007669"/>
    <property type="project" value="InterPro"/>
</dbReference>
<dbReference type="PANTHER" id="PTHR22878:SF68">
    <property type="entry name" value="DYNEIN HEAVY CHAIN 6, AXONEMAL-LIKE"/>
    <property type="match status" value="1"/>
</dbReference>
<sequence>MFHAVIQERKKFGPLGWNIIYEFNNSDREFAFSTLRMYCDIGFIPWDALEYITGEITYGGRVTDSWDLRCLKTILKGFFSPSTLEPGYTYSKSGVYYCPEYEKLEEYRDFVDTFPIIEEPEIFGMHENANIAYQTKETQTVIRTMIDCQPSTSGGGEGKSADEIAFELAEGVIQSIIKKIYTDNAHPHLFKRDKKDRLPSLTTVLMQEVDRFNKLLALIHSSMNNLQKAIKGFVVMSEQLEEVYRAFLNNQVSFCFKLVATKSYSILSRYP</sequence>
<dbReference type="AlphaFoldDB" id="A0A1Y1M730"/>
<dbReference type="InterPro" id="IPR042219">
    <property type="entry name" value="AAA_lid_11_sf"/>
</dbReference>
<dbReference type="GO" id="GO:0007018">
    <property type="term" value="P:microtubule-based movement"/>
    <property type="evidence" value="ECO:0007669"/>
    <property type="project" value="InterPro"/>
</dbReference>
<dbReference type="InterPro" id="IPR041658">
    <property type="entry name" value="AAA_lid_11"/>
</dbReference>
<dbReference type="EMBL" id="GEZM01041454">
    <property type="protein sequence ID" value="JAV80400.1"/>
    <property type="molecule type" value="Transcribed_RNA"/>
</dbReference>
<feature type="domain" description="Dynein heavy chain AAA lid" evidence="1">
    <location>
        <begin position="1"/>
        <end position="129"/>
    </location>
</feature>
<name>A0A1Y1M730_PHOPY</name>
<evidence type="ECO:0000313" key="3">
    <source>
        <dbReference type="EMBL" id="JAV80400.1"/>
    </source>
</evidence>
<accession>A0A1Y1M730</accession>
<evidence type="ECO:0000259" key="1">
    <source>
        <dbReference type="Pfam" id="PF18198"/>
    </source>
</evidence>
<dbReference type="Gene3D" id="1.10.8.720">
    <property type="entry name" value="Region D6 of dynein motor"/>
    <property type="match status" value="1"/>
</dbReference>
<dbReference type="Gene3D" id="1.20.1270.280">
    <property type="match status" value="1"/>
</dbReference>
<protein>
    <recommendedName>
        <fullName evidence="4">Dynein heavy chain AAA lid domain-containing protein</fullName>
    </recommendedName>
</protein>
<organism evidence="3">
    <name type="scientific">Photinus pyralis</name>
    <name type="common">Common eastern firefly</name>
    <name type="synonym">Lampyris pyralis</name>
    <dbReference type="NCBI Taxonomy" id="7054"/>
    <lineage>
        <taxon>Eukaryota</taxon>
        <taxon>Metazoa</taxon>
        <taxon>Ecdysozoa</taxon>
        <taxon>Arthropoda</taxon>
        <taxon>Hexapoda</taxon>
        <taxon>Insecta</taxon>
        <taxon>Pterygota</taxon>
        <taxon>Neoptera</taxon>
        <taxon>Endopterygota</taxon>
        <taxon>Coleoptera</taxon>
        <taxon>Polyphaga</taxon>
        <taxon>Elateriformia</taxon>
        <taxon>Elateroidea</taxon>
        <taxon>Lampyridae</taxon>
        <taxon>Lampyrinae</taxon>
        <taxon>Photinus</taxon>
    </lineage>
</organism>